<dbReference type="PROSITE" id="PS50011">
    <property type="entry name" value="PROTEIN_KINASE_DOM"/>
    <property type="match status" value="1"/>
</dbReference>
<gene>
    <name evidence="9" type="ORF">EV383_2347</name>
</gene>
<dbReference type="OrthoDB" id="9762169at2"/>
<reference evidence="9 10" key="1">
    <citation type="submission" date="2019-02" db="EMBL/GenBank/DDBJ databases">
        <title>Sequencing the genomes of 1000 actinobacteria strains.</title>
        <authorList>
            <person name="Klenk H.-P."/>
        </authorList>
    </citation>
    <scope>NUCLEOTIDE SEQUENCE [LARGE SCALE GENOMIC DNA]</scope>
    <source>
        <strain evidence="9 10">DSM 45779</strain>
    </source>
</reference>
<evidence type="ECO:0000256" key="7">
    <source>
        <dbReference type="SAM" id="Phobius"/>
    </source>
</evidence>
<dbReference type="InterPro" id="IPR015943">
    <property type="entry name" value="WD40/YVTN_repeat-like_dom_sf"/>
</dbReference>
<evidence type="ECO:0000256" key="2">
    <source>
        <dbReference type="ARBA" id="ARBA00022741"/>
    </source>
</evidence>
<dbReference type="PANTHER" id="PTHR43289:SF34">
    <property type="entry name" value="SERINE_THREONINE-PROTEIN KINASE YBDM-RELATED"/>
    <property type="match status" value="1"/>
</dbReference>
<sequence>MTTSGSAVAPRRDDDPERVGPYAVVGVLGAGGMGRVYLGRDGRGRPAAVKVIRPELATDPAFRVRFRGEVEAARRVPARVTAQVLDADAEADRPWVATRYLPGPSLDRQVRAHGPLSGRALRRVAAGLLDGLVAVHGAGLVHRDLKPSNVLLTRRGPRIIDFGIARAADRTRITTTGRLVGTPAYMSPEQALGDGPVGPAGDVHALGSVLVFAATGRAPFAAPSAAAVLFRVLHGEPDLGGTPEPVRGWAARCLARDPADRPSPETLRAELRRPARRRAAVVAGGLVAAGVVGGALLWPGLPSGSGAAPTPAPTPAPVTASGPAVDPRVPGAGPAVTTAPGRPAATVSAEVGLGHRGGPVVAGVGRVYVADPESGAVDVRDPSGAAVGRVDVGRFPSALALSPDGTRLFVTLSTSPTRVLAVDTATLRVTARADVAPEAADASILRAAEIRVAPDGGSVIVLDPRSRRVLALDSDTLRVRATRVLPGEPASLTSSPDGSRIAVAAGDGFATGTVTVLDGSTLEPTGTSASGADPAGFADDGRALYLANSRPGADPGLSGVQFLGPAPSRLALDAPDRLRLGPGGGWLYVTRPDAGELVVVATSTRRVVATVPAPGIEDVAVAPDGRAAYVVAGGTLRVLTG</sequence>
<accession>A0A4Q7UX31</accession>
<dbReference type="RefSeq" id="WP_130289932.1">
    <property type="nucleotide sequence ID" value="NZ_SHKL01000001.1"/>
</dbReference>
<dbReference type="EMBL" id="SHKL01000001">
    <property type="protein sequence ID" value="RZT85481.1"/>
    <property type="molecule type" value="Genomic_DNA"/>
</dbReference>
<dbReference type="Pfam" id="PF00069">
    <property type="entry name" value="Pkinase"/>
    <property type="match status" value="1"/>
</dbReference>
<evidence type="ECO:0000256" key="6">
    <source>
        <dbReference type="SAM" id="MobiDB-lite"/>
    </source>
</evidence>
<evidence type="ECO:0000256" key="4">
    <source>
        <dbReference type="ARBA" id="ARBA00022840"/>
    </source>
</evidence>
<feature type="transmembrane region" description="Helical" evidence="7">
    <location>
        <begin position="20"/>
        <end position="38"/>
    </location>
</feature>
<keyword evidence="7" id="KW-0472">Membrane</keyword>
<dbReference type="InterPro" id="IPR011009">
    <property type="entry name" value="Kinase-like_dom_sf"/>
</dbReference>
<evidence type="ECO:0000256" key="5">
    <source>
        <dbReference type="PROSITE-ProRule" id="PRU10141"/>
    </source>
</evidence>
<dbReference type="PROSITE" id="PS00107">
    <property type="entry name" value="PROTEIN_KINASE_ATP"/>
    <property type="match status" value="1"/>
</dbReference>
<protein>
    <submittedName>
        <fullName evidence="9">Protein kinase-like protein</fullName>
    </submittedName>
</protein>
<dbReference type="Gene3D" id="1.10.510.10">
    <property type="entry name" value="Transferase(Phosphotransferase) domain 1"/>
    <property type="match status" value="1"/>
</dbReference>
<keyword evidence="7" id="KW-0812">Transmembrane</keyword>
<dbReference type="InterPro" id="IPR000719">
    <property type="entry name" value="Prot_kinase_dom"/>
</dbReference>
<keyword evidence="3 9" id="KW-0418">Kinase</keyword>
<name>A0A4Q7UX31_PSEST</name>
<evidence type="ECO:0000259" key="8">
    <source>
        <dbReference type="PROSITE" id="PS50011"/>
    </source>
</evidence>
<keyword evidence="10" id="KW-1185">Reference proteome</keyword>
<dbReference type="InterPro" id="IPR017441">
    <property type="entry name" value="Protein_kinase_ATP_BS"/>
</dbReference>
<evidence type="ECO:0000256" key="1">
    <source>
        <dbReference type="ARBA" id="ARBA00022679"/>
    </source>
</evidence>
<dbReference type="Proteomes" id="UP000291591">
    <property type="component" value="Unassembled WGS sequence"/>
</dbReference>
<keyword evidence="1" id="KW-0808">Transferase</keyword>
<dbReference type="Gene3D" id="3.30.200.20">
    <property type="entry name" value="Phosphorylase Kinase, domain 1"/>
    <property type="match status" value="1"/>
</dbReference>
<feature type="region of interest" description="Disordered" evidence="6">
    <location>
        <begin position="305"/>
        <end position="341"/>
    </location>
</feature>
<dbReference type="GO" id="GO:0005524">
    <property type="term" value="F:ATP binding"/>
    <property type="evidence" value="ECO:0007669"/>
    <property type="project" value="UniProtKB-UniRule"/>
</dbReference>
<dbReference type="CDD" id="cd14014">
    <property type="entry name" value="STKc_PknB_like"/>
    <property type="match status" value="1"/>
</dbReference>
<dbReference type="AlphaFoldDB" id="A0A4Q7UX31"/>
<dbReference type="GO" id="GO:0004674">
    <property type="term" value="F:protein serine/threonine kinase activity"/>
    <property type="evidence" value="ECO:0007669"/>
    <property type="project" value="TreeGrafter"/>
</dbReference>
<dbReference type="SUPFAM" id="SSF56112">
    <property type="entry name" value="Protein kinase-like (PK-like)"/>
    <property type="match status" value="1"/>
</dbReference>
<feature type="binding site" evidence="5">
    <location>
        <position position="50"/>
    </location>
    <ligand>
        <name>ATP</name>
        <dbReference type="ChEBI" id="CHEBI:30616"/>
    </ligand>
</feature>
<dbReference type="Gene3D" id="2.130.10.10">
    <property type="entry name" value="YVTN repeat-like/Quinoprotein amine dehydrogenase"/>
    <property type="match status" value="3"/>
</dbReference>
<evidence type="ECO:0000256" key="3">
    <source>
        <dbReference type="ARBA" id="ARBA00022777"/>
    </source>
</evidence>
<dbReference type="PANTHER" id="PTHR43289">
    <property type="entry name" value="MITOGEN-ACTIVATED PROTEIN KINASE KINASE KINASE 20-RELATED"/>
    <property type="match status" value="1"/>
</dbReference>
<feature type="domain" description="Protein kinase" evidence="8">
    <location>
        <begin position="22"/>
        <end position="276"/>
    </location>
</feature>
<dbReference type="PROSITE" id="PS00108">
    <property type="entry name" value="PROTEIN_KINASE_ST"/>
    <property type="match status" value="1"/>
</dbReference>
<dbReference type="SMART" id="SM00220">
    <property type="entry name" value="S_TKc"/>
    <property type="match status" value="1"/>
</dbReference>
<dbReference type="InterPro" id="IPR008271">
    <property type="entry name" value="Ser/Thr_kinase_AS"/>
</dbReference>
<feature type="transmembrane region" description="Helical" evidence="7">
    <location>
        <begin position="279"/>
        <end position="301"/>
    </location>
</feature>
<organism evidence="9 10">
    <name type="scientific">Pseudonocardia sediminis</name>
    <dbReference type="NCBI Taxonomy" id="1397368"/>
    <lineage>
        <taxon>Bacteria</taxon>
        <taxon>Bacillati</taxon>
        <taxon>Actinomycetota</taxon>
        <taxon>Actinomycetes</taxon>
        <taxon>Pseudonocardiales</taxon>
        <taxon>Pseudonocardiaceae</taxon>
        <taxon>Pseudonocardia</taxon>
    </lineage>
</organism>
<evidence type="ECO:0000313" key="10">
    <source>
        <dbReference type="Proteomes" id="UP000291591"/>
    </source>
</evidence>
<evidence type="ECO:0000313" key="9">
    <source>
        <dbReference type="EMBL" id="RZT85481.1"/>
    </source>
</evidence>
<dbReference type="SUPFAM" id="SSF50969">
    <property type="entry name" value="YVTN repeat-like/Quinoprotein amine dehydrogenase"/>
    <property type="match status" value="1"/>
</dbReference>
<keyword evidence="7" id="KW-1133">Transmembrane helix</keyword>
<keyword evidence="2 5" id="KW-0547">Nucleotide-binding</keyword>
<comment type="caution">
    <text evidence="9">The sequence shown here is derived from an EMBL/GenBank/DDBJ whole genome shotgun (WGS) entry which is preliminary data.</text>
</comment>
<dbReference type="InterPro" id="IPR011044">
    <property type="entry name" value="Quino_amine_DH_bsu"/>
</dbReference>
<proteinExistence type="predicted"/>
<keyword evidence="4 5" id="KW-0067">ATP-binding</keyword>